<keyword evidence="2" id="KW-1185">Reference proteome</keyword>
<reference evidence="1" key="1">
    <citation type="submission" date="2021-02" db="EMBL/GenBank/DDBJ databases">
        <authorList>
            <person name="Dougan E. K."/>
            <person name="Rhodes N."/>
            <person name="Thang M."/>
            <person name="Chan C."/>
        </authorList>
    </citation>
    <scope>NUCLEOTIDE SEQUENCE</scope>
</reference>
<organism evidence="1 2">
    <name type="scientific">Polarella glacialis</name>
    <name type="common">Dinoflagellate</name>
    <dbReference type="NCBI Taxonomy" id="89957"/>
    <lineage>
        <taxon>Eukaryota</taxon>
        <taxon>Sar</taxon>
        <taxon>Alveolata</taxon>
        <taxon>Dinophyceae</taxon>
        <taxon>Suessiales</taxon>
        <taxon>Suessiaceae</taxon>
        <taxon>Polarella</taxon>
    </lineage>
</organism>
<evidence type="ECO:0000313" key="2">
    <source>
        <dbReference type="Proteomes" id="UP000654075"/>
    </source>
</evidence>
<dbReference type="Gene3D" id="3.30.40.220">
    <property type="match status" value="2"/>
</dbReference>
<comment type="caution">
    <text evidence="1">The sequence shown here is derived from an EMBL/GenBank/DDBJ whole genome shotgun (WGS) entry which is preliminary data.</text>
</comment>
<dbReference type="OrthoDB" id="447489at2759"/>
<dbReference type="AlphaFoldDB" id="A0A813D8X4"/>
<sequence length="498" mass="56036">MAIALRSHLCARRGLTFQAAARAAWLGGSIGSARWQSPAAGTNVTRLVATQVNLPTAATAPQMKPLEGIASSLHFGHRADIKDACAPKALDLSHLQSIIAVARIRPKSLQTRAATRMPNEAGEWKCLNCGKFLTEQAFQRRSTFSAVPVLSTCKICNQERALAYNRTLRGNVRTLLSSARMRSRKRDQPCTLVRDDILDMLWQQKGSCAYSSVAMEELLPNSHWRMSLERKDNTKGYCRENCVLIAGEFNTSDYSRHPGVDSAKVQGTAQWSACKVLHVNSARHSNMDLSQLFEDLRVAQLKPYLVRPRPQSDRRISNIDGESRCSNCQIYKSDAEFNKHNKRPSGVQPYCRACSSAIVSEHRSTLRGFIRSLLESARRRSIQRAQEFALQPADLLEMMWSQRGRCYYSGVPLQYKLRHTDWQMSLERLDNLNGYTRQNCVLIALEFNTSDHSRAKGATLVFGTAQWSLPKVTHIWGKDSCDRPEFAEVQPGNQKEFS</sequence>
<protein>
    <submittedName>
        <fullName evidence="1">Uncharacterized protein</fullName>
    </submittedName>
</protein>
<accession>A0A813D8X4</accession>
<gene>
    <name evidence="1" type="ORF">PGLA1383_LOCUS1624</name>
</gene>
<name>A0A813D8X4_POLGL</name>
<dbReference type="Proteomes" id="UP000654075">
    <property type="component" value="Unassembled WGS sequence"/>
</dbReference>
<proteinExistence type="predicted"/>
<dbReference type="EMBL" id="CAJNNV010000442">
    <property type="protein sequence ID" value="CAE8582632.1"/>
    <property type="molecule type" value="Genomic_DNA"/>
</dbReference>
<evidence type="ECO:0000313" key="1">
    <source>
        <dbReference type="EMBL" id="CAE8582632.1"/>
    </source>
</evidence>